<dbReference type="OrthoDB" id="1753686at2"/>
<sequence>MEPSLIPNGKANLVIINSKISDEIRNNLKKYFKYIVYTCPNFDINTYLSYHVDMSIHPVEKNTLVVAPNVYTYYKKLESYGIKVIEGINRLRDKYPYDISYNCLDIGEYYLHNSNYTDKNIYEYYLKKGVNCIHIKQGYSKCSVLIVDANHFITSDKNMANQLNKIGKKVLLINQGFIELRGMNYGLIGGCGGNYSPNEILLTGSLSNHPDCQRIIKFITDAKVNIHYLSQNPISDIGSIYCFKVHE</sequence>
<evidence type="ECO:0000313" key="3">
    <source>
        <dbReference type="Proteomes" id="UP000298381"/>
    </source>
</evidence>
<dbReference type="Proteomes" id="UP000298381">
    <property type="component" value="Unassembled WGS sequence"/>
</dbReference>
<feature type="domain" description="DUF6873" evidence="1">
    <location>
        <begin position="15"/>
        <end position="240"/>
    </location>
</feature>
<organism evidence="2 3">
    <name type="scientific">Soehngenia longivitae</name>
    <dbReference type="NCBI Taxonomy" id="2562294"/>
    <lineage>
        <taxon>Bacteria</taxon>
        <taxon>Bacillati</taxon>
        <taxon>Bacillota</taxon>
        <taxon>Tissierellia</taxon>
        <taxon>Tissierellales</taxon>
        <taxon>Tissierellaceae</taxon>
        <taxon>Soehngenia</taxon>
    </lineage>
</organism>
<name>A0A4Z0D5W5_9FIRM</name>
<protein>
    <recommendedName>
        <fullName evidence="1">DUF6873 domain-containing protein</fullName>
    </recommendedName>
</protein>
<dbReference type="Pfam" id="PF21778">
    <property type="entry name" value="DUF6873"/>
    <property type="match status" value="1"/>
</dbReference>
<keyword evidence="3" id="KW-1185">Reference proteome</keyword>
<evidence type="ECO:0000313" key="2">
    <source>
        <dbReference type="EMBL" id="TFZ40266.1"/>
    </source>
</evidence>
<evidence type="ECO:0000259" key="1">
    <source>
        <dbReference type="Pfam" id="PF21778"/>
    </source>
</evidence>
<dbReference type="RefSeq" id="WP_135271039.1">
    <property type="nucleotide sequence ID" value="NZ_SRIB01000006.1"/>
</dbReference>
<dbReference type="AlphaFoldDB" id="A0A4Z0D5W5"/>
<comment type="caution">
    <text evidence="2">The sequence shown here is derived from an EMBL/GenBank/DDBJ whole genome shotgun (WGS) entry which is preliminary data.</text>
</comment>
<accession>A0A4Z0D5W5</accession>
<dbReference type="EMBL" id="SRIB01000006">
    <property type="protein sequence ID" value="TFZ40266.1"/>
    <property type="molecule type" value="Genomic_DNA"/>
</dbReference>
<dbReference type="InterPro" id="IPR049238">
    <property type="entry name" value="DUF6873"/>
</dbReference>
<reference evidence="2 3" key="1">
    <citation type="submission" date="2019-03" db="EMBL/GenBank/DDBJ databases">
        <title>Draft genome sequence data and analysis of a Fermenting Bacterium, Soehngenia longevitae strain 1933PT, isolated from petroleum reservoir in Azerbaijan.</title>
        <authorList>
            <person name="Grouzdev D.S."/>
            <person name="Bidzhieva S.K."/>
            <person name="Sokolova D.S."/>
            <person name="Tourova T.P."/>
            <person name="Poltaraus A.B."/>
            <person name="Nazina T.N."/>
        </authorList>
    </citation>
    <scope>NUCLEOTIDE SEQUENCE [LARGE SCALE GENOMIC DNA]</scope>
    <source>
        <strain evidence="2 3">1933P</strain>
    </source>
</reference>
<proteinExistence type="predicted"/>
<gene>
    <name evidence="2" type="ORF">E4100_05495</name>
</gene>